<gene>
    <name evidence="9" type="ORF">Taro_049080</name>
</gene>
<comment type="similarity">
    <text evidence="2">Belongs to the WRKY group II-a family.</text>
</comment>
<evidence type="ECO:0000313" key="9">
    <source>
        <dbReference type="EMBL" id="MQM16127.1"/>
    </source>
</evidence>
<dbReference type="GO" id="GO:0051707">
    <property type="term" value="P:response to other organism"/>
    <property type="evidence" value="ECO:0007669"/>
    <property type="project" value="UniProtKB-ARBA"/>
</dbReference>
<dbReference type="Pfam" id="PF03106">
    <property type="entry name" value="WRKY"/>
    <property type="match status" value="1"/>
</dbReference>
<dbReference type="OrthoDB" id="1879341at2759"/>
<keyword evidence="4" id="KW-0238">DNA-binding</keyword>
<dbReference type="PANTHER" id="PTHR31429:SF3">
    <property type="entry name" value="WRKY TRANSCRIPTION FACTOR 40-RELATED"/>
    <property type="match status" value="1"/>
</dbReference>
<keyword evidence="5" id="KW-0804">Transcription</keyword>
<accession>A0A843XA15</accession>
<dbReference type="Proteomes" id="UP000652761">
    <property type="component" value="Unassembled WGS sequence"/>
</dbReference>
<feature type="compositionally biased region" description="Polar residues" evidence="7">
    <location>
        <begin position="109"/>
        <end position="119"/>
    </location>
</feature>
<dbReference type="InterPro" id="IPR044810">
    <property type="entry name" value="WRKY_plant"/>
</dbReference>
<name>A0A843XA15_COLES</name>
<dbReference type="GO" id="GO:0003700">
    <property type="term" value="F:DNA-binding transcription factor activity"/>
    <property type="evidence" value="ECO:0007669"/>
    <property type="project" value="InterPro"/>
</dbReference>
<dbReference type="SUPFAM" id="SSF118290">
    <property type="entry name" value="WRKY DNA-binding domain"/>
    <property type="match status" value="1"/>
</dbReference>
<evidence type="ECO:0000256" key="5">
    <source>
        <dbReference type="ARBA" id="ARBA00023163"/>
    </source>
</evidence>
<evidence type="ECO:0000256" key="1">
    <source>
        <dbReference type="ARBA" id="ARBA00004123"/>
    </source>
</evidence>
<dbReference type="FunFam" id="2.20.25.80:FF:000008">
    <property type="entry name" value="WRKY transcription factor 40"/>
    <property type="match status" value="1"/>
</dbReference>
<dbReference type="AlphaFoldDB" id="A0A843XA15"/>
<reference evidence="9" key="1">
    <citation type="submission" date="2017-07" db="EMBL/GenBank/DDBJ databases">
        <title>Taro Niue Genome Assembly and Annotation.</title>
        <authorList>
            <person name="Atibalentja N."/>
            <person name="Keating K."/>
            <person name="Fields C.J."/>
        </authorList>
    </citation>
    <scope>NUCLEOTIDE SEQUENCE</scope>
    <source>
        <strain evidence="9">Niue_2</strain>
        <tissue evidence="9">Leaf</tissue>
    </source>
</reference>
<evidence type="ECO:0000256" key="7">
    <source>
        <dbReference type="SAM" id="MobiDB-lite"/>
    </source>
</evidence>
<evidence type="ECO:0000259" key="8">
    <source>
        <dbReference type="PROSITE" id="PS50811"/>
    </source>
</evidence>
<dbReference type="PROSITE" id="PS50811">
    <property type="entry name" value="WRKY"/>
    <property type="match status" value="1"/>
</dbReference>
<evidence type="ECO:0000256" key="3">
    <source>
        <dbReference type="ARBA" id="ARBA00023015"/>
    </source>
</evidence>
<sequence>MSLATIMESSNEYTPLSLGLNLGGVVAGVSTLRHPSGPPPTANFIDTVERSSPVKEELLAYWRAQAAGALEAQLIRISEENRKLNQQLTAVSHDYNAVRGQLMHLIRTSSSEKGCSSPTTKRKADSLETVSTGVVTDGCGATCWGSNPGREDDLFKRPREECKVKISKAYVQTSPTDTSLVVKDGYQWRKYGQKVTRDNPSPRAYFRCSFAPVCPVKKKVQRSADDRSILVATYEGEHNHPHLSHAEALLPGSRPGAVGVPCSMSVASSGSTVTLDLTAVASASSEVETGHRGPAPVDAMQFHQVLVEQMASFLTRDPEFTAALAAAISGRILQQ</sequence>
<dbReference type="InterPro" id="IPR036576">
    <property type="entry name" value="WRKY_dom_sf"/>
</dbReference>
<keyword evidence="10" id="KW-1185">Reference proteome</keyword>
<organism evidence="9 10">
    <name type="scientific">Colocasia esculenta</name>
    <name type="common">Wild taro</name>
    <name type="synonym">Arum esculentum</name>
    <dbReference type="NCBI Taxonomy" id="4460"/>
    <lineage>
        <taxon>Eukaryota</taxon>
        <taxon>Viridiplantae</taxon>
        <taxon>Streptophyta</taxon>
        <taxon>Embryophyta</taxon>
        <taxon>Tracheophyta</taxon>
        <taxon>Spermatophyta</taxon>
        <taxon>Magnoliopsida</taxon>
        <taxon>Liliopsida</taxon>
        <taxon>Araceae</taxon>
        <taxon>Aroideae</taxon>
        <taxon>Colocasieae</taxon>
        <taxon>Colocasia</taxon>
    </lineage>
</organism>
<dbReference type="Gene3D" id="2.20.25.80">
    <property type="entry name" value="WRKY domain"/>
    <property type="match status" value="1"/>
</dbReference>
<dbReference type="GO" id="GO:0043565">
    <property type="term" value="F:sequence-specific DNA binding"/>
    <property type="evidence" value="ECO:0007669"/>
    <property type="project" value="InterPro"/>
</dbReference>
<proteinExistence type="inferred from homology"/>
<evidence type="ECO:0000313" key="10">
    <source>
        <dbReference type="Proteomes" id="UP000652761"/>
    </source>
</evidence>
<evidence type="ECO:0000256" key="6">
    <source>
        <dbReference type="ARBA" id="ARBA00023242"/>
    </source>
</evidence>
<comment type="caution">
    <text evidence="9">The sequence shown here is derived from an EMBL/GenBank/DDBJ whole genome shotgun (WGS) entry which is preliminary data.</text>
</comment>
<feature type="region of interest" description="Disordered" evidence="7">
    <location>
        <begin position="109"/>
        <end position="128"/>
    </location>
</feature>
<dbReference type="PANTHER" id="PTHR31429">
    <property type="entry name" value="WRKY TRANSCRIPTION FACTOR 36-RELATED"/>
    <property type="match status" value="1"/>
</dbReference>
<feature type="domain" description="WRKY" evidence="8">
    <location>
        <begin position="177"/>
        <end position="243"/>
    </location>
</feature>
<protein>
    <recommendedName>
        <fullName evidence="8">WRKY domain-containing protein</fullName>
    </recommendedName>
</protein>
<dbReference type="SMART" id="SM00774">
    <property type="entry name" value="WRKY"/>
    <property type="match status" value="1"/>
</dbReference>
<dbReference type="GO" id="GO:0005634">
    <property type="term" value="C:nucleus"/>
    <property type="evidence" value="ECO:0007669"/>
    <property type="project" value="UniProtKB-SubCell"/>
</dbReference>
<evidence type="ECO:0000256" key="4">
    <source>
        <dbReference type="ARBA" id="ARBA00023125"/>
    </source>
</evidence>
<keyword evidence="3" id="KW-0805">Transcription regulation</keyword>
<keyword evidence="6" id="KW-0539">Nucleus</keyword>
<dbReference type="EMBL" id="NMUH01006855">
    <property type="protein sequence ID" value="MQM16127.1"/>
    <property type="molecule type" value="Genomic_DNA"/>
</dbReference>
<evidence type="ECO:0000256" key="2">
    <source>
        <dbReference type="ARBA" id="ARBA00008189"/>
    </source>
</evidence>
<comment type="subcellular location">
    <subcellularLocation>
        <location evidence="1">Nucleus</location>
    </subcellularLocation>
</comment>
<dbReference type="InterPro" id="IPR003657">
    <property type="entry name" value="WRKY_dom"/>
</dbReference>